<dbReference type="PANTHER" id="PTHR12775:SF0">
    <property type="entry name" value="REPLICATION TERMINATION FACTOR 2"/>
    <property type="match status" value="1"/>
</dbReference>
<comment type="caution">
    <text evidence="2">The sequence shown here is derived from an EMBL/GenBank/DDBJ whole genome shotgun (WGS) entry which is preliminary data.</text>
</comment>
<keyword evidence="3" id="KW-1185">Reference proteome</keyword>
<evidence type="ECO:0008006" key="4">
    <source>
        <dbReference type="Google" id="ProtNLM"/>
    </source>
</evidence>
<protein>
    <recommendedName>
        <fullName evidence="4">Replication termination factor 2</fullName>
    </recommendedName>
</protein>
<dbReference type="AlphaFoldDB" id="A0A9W8ANV9"/>
<feature type="compositionally biased region" description="Basic and acidic residues" evidence="1">
    <location>
        <begin position="40"/>
        <end position="73"/>
    </location>
</feature>
<dbReference type="Proteomes" id="UP001150925">
    <property type="component" value="Unassembled WGS sequence"/>
</dbReference>
<sequence length="152" mass="17216">MSSAHRFIFQWNCGCLYSENALKAIPATEQQCIQCGKPATPDDRVPVYPQEKELDRTVEQMKKRRARMNEEKKAHKKRNHKKRSKGSTLDSDSKPRLTGTDHHPIGNRTVDDKAFSGEVCNDATTLPKQRKRCIDNDGLVSDSVPVPKALKQ</sequence>
<accession>A0A9W8ANV9</accession>
<evidence type="ECO:0000256" key="1">
    <source>
        <dbReference type="SAM" id="MobiDB-lite"/>
    </source>
</evidence>
<feature type="region of interest" description="Disordered" evidence="1">
    <location>
        <begin position="34"/>
        <end position="152"/>
    </location>
</feature>
<feature type="compositionally biased region" description="Basic residues" evidence="1">
    <location>
        <begin position="74"/>
        <end position="85"/>
    </location>
</feature>
<evidence type="ECO:0000313" key="2">
    <source>
        <dbReference type="EMBL" id="KAJ1953390.1"/>
    </source>
</evidence>
<feature type="compositionally biased region" description="Basic and acidic residues" evidence="1">
    <location>
        <begin position="91"/>
        <end position="115"/>
    </location>
</feature>
<evidence type="ECO:0000313" key="3">
    <source>
        <dbReference type="Proteomes" id="UP001150925"/>
    </source>
</evidence>
<organism evidence="2 3">
    <name type="scientific">Dispira parvispora</name>
    <dbReference type="NCBI Taxonomy" id="1520584"/>
    <lineage>
        <taxon>Eukaryota</taxon>
        <taxon>Fungi</taxon>
        <taxon>Fungi incertae sedis</taxon>
        <taxon>Zoopagomycota</taxon>
        <taxon>Kickxellomycotina</taxon>
        <taxon>Dimargaritomycetes</taxon>
        <taxon>Dimargaritales</taxon>
        <taxon>Dimargaritaceae</taxon>
        <taxon>Dispira</taxon>
    </lineage>
</organism>
<gene>
    <name evidence="2" type="ORF">IWQ62_006003</name>
</gene>
<dbReference type="PANTHER" id="PTHR12775">
    <property type="entry name" value="PROTEIN C20ORF43 HOMOLOG"/>
    <property type="match status" value="1"/>
</dbReference>
<proteinExistence type="predicted"/>
<name>A0A9W8ANV9_9FUNG</name>
<reference evidence="2" key="1">
    <citation type="submission" date="2022-07" db="EMBL/GenBank/DDBJ databases">
        <title>Phylogenomic reconstructions and comparative analyses of Kickxellomycotina fungi.</title>
        <authorList>
            <person name="Reynolds N.K."/>
            <person name="Stajich J.E."/>
            <person name="Barry K."/>
            <person name="Grigoriev I.V."/>
            <person name="Crous P."/>
            <person name="Smith M.E."/>
        </authorList>
    </citation>
    <scope>NUCLEOTIDE SEQUENCE</scope>
    <source>
        <strain evidence="2">RSA 1196</strain>
    </source>
</reference>
<dbReference type="EMBL" id="JANBPY010002885">
    <property type="protein sequence ID" value="KAJ1953390.1"/>
    <property type="molecule type" value="Genomic_DNA"/>
</dbReference>
<dbReference type="GO" id="GO:0005634">
    <property type="term" value="C:nucleus"/>
    <property type="evidence" value="ECO:0007669"/>
    <property type="project" value="TreeGrafter"/>
</dbReference>
<dbReference type="OrthoDB" id="247013at2759"/>
<dbReference type="InterPro" id="IPR006735">
    <property type="entry name" value="Rtf2"/>
</dbReference>
<dbReference type="GO" id="GO:0006274">
    <property type="term" value="P:DNA replication termination"/>
    <property type="evidence" value="ECO:0007669"/>
    <property type="project" value="TreeGrafter"/>
</dbReference>
<dbReference type="Pfam" id="PF04641">
    <property type="entry name" value="Rtf2"/>
    <property type="match status" value="1"/>
</dbReference>